<dbReference type="Gene3D" id="1.10.10.10">
    <property type="entry name" value="Winged helix-like DNA-binding domain superfamily/Winged helix DNA-binding domain"/>
    <property type="match status" value="1"/>
</dbReference>
<keyword evidence="2 5" id="KW-0238">DNA-binding</keyword>
<dbReference type="CDD" id="cd06170">
    <property type="entry name" value="LuxR_C_like"/>
    <property type="match status" value="1"/>
</dbReference>
<keyword evidence="3" id="KW-0804">Transcription</keyword>
<evidence type="ECO:0000256" key="2">
    <source>
        <dbReference type="ARBA" id="ARBA00023125"/>
    </source>
</evidence>
<dbReference type="Proteomes" id="UP000254939">
    <property type="component" value="Unassembled WGS sequence"/>
</dbReference>
<dbReference type="PANTHER" id="PTHR44688:SF16">
    <property type="entry name" value="DNA-BINDING TRANSCRIPTIONAL ACTIVATOR DEVR_DOSR"/>
    <property type="match status" value="1"/>
</dbReference>
<organism evidence="5 6">
    <name type="scientific">Rhizobium grahamii</name>
    <dbReference type="NCBI Taxonomy" id="1120045"/>
    <lineage>
        <taxon>Bacteria</taxon>
        <taxon>Pseudomonadati</taxon>
        <taxon>Pseudomonadota</taxon>
        <taxon>Alphaproteobacteria</taxon>
        <taxon>Hyphomicrobiales</taxon>
        <taxon>Rhizobiaceae</taxon>
        <taxon>Rhizobium/Agrobacterium group</taxon>
        <taxon>Rhizobium</taxon>
    </lineage>
</organism>
<dbReference type="InterPro" id="IPR000792">
    <property type="entry name" value="Tscrpt_reg_LuxR_C"/>
</dbReference>
<reference evidence="5 6" key="1">
    <citation type="submission" date="2017-03" db="EMBL/GenBank/DDBJ databases">
        <title>Genome analysis of Rhizobial strains effectives or ineffectives for nitrogen fixation isolated from bean seeds.</title>
        <authorList>
            <person name="Peralta H."/>
            <person name="Aguilar-Vera A."/>
            <person name="Mora Y."/>
            <person name="Vargas-Lagunas C."/>
            <person name="Girard L."/>
            <person name="Mora J."/>
        </authorList>
    </citation>
    <scope>NUCLEOTIDE SEQUENCE [LARGE SCALE GENOMIC DNA]</scope>
    <source>
        <strain evidence="5 6">CCGM3</strain>
    </source>
</reference>
<dbReference type="SUPFAM" id="SSF75516">
    <property type="entry name" value="Pheromone-binding domain of LuxR-like quorum-sensing transcription factors"/>
    <property type="match status" value="1"/>
</dbReference>
<dbReference type="PROSITE" id="PS50043">
    <property type="entry name" value="HTH_LUXR_2"/>
    <property type="match status" value="1"/>
</dbReference>
<proteinExistence type="predicted"/>
<dbReference type="GO" id="GO:0003677">
    <property type="term" value="F:DNA binding"/>
    <property type="evidence" value="ECO:0007669"/>
    <property type="project" value="UniProtKB-KW"/>
</dbReference>
<dbReference type="EMBL" id="NAAC01000016">
    <property type="protein sequence ID" value="RDJ10368.1"/>
    <property type="molecule type" value="Genomic_DNA"/>
</dbReference>
<evidence type="ECO:0000313" key="5">
    <source>
        <dbReference type="EMBL" id="RDJ10368.1"/>
    </source>
</evidence>
<dbReference type="PANTHER" id="PTHR44688">
    <property type="entry name" value="DNA-BINDING TRANSCRIPTIONAL ACTIVATOR DEVR_DOSR"/>
    <property type="match status" value="1"/>
</dbReference>
<dbReference type="PROSITE" id="PS00622">
    <property type="entry name" value="HTH_LUXR_1"/>
    <property type="match status" value="1"/>
</dbReference>
<dbReference type="Gene3D" id="3.30.450.80">
    <property type="entry name" value="Transcription factor LuxR-like, autoinducer-binding domain"/>
    <property type="match status" value="1"/>
</dbReference>
<sequence>MKKQGRAIRDGAENAVFSRIVSGQNMTAHRFGDGMAEMASEADFNHYLLAEFPRGDRSGFLSNHLASNWPQELLDVYEEVDFFYCCKLLAALKTTTMPVFHDIAAFESAATNQGSQLLTTVFNRYGLKNTFAFALHDVHLRHYVFAFSGERESPARDEAMRLVFRAMELLQQLGHQTPVEQPAESLSSREIECLRWSAAGKSSEEIAIILDLSAHTVVGYLKSAMRKLNSVNRMQAIARAFRYRLL</sequence>
<protein>
    <submittedName>
        <fullName evidence="5">DNA-binding protein</fullName>
    </submittedName>
</protein>
<dbReference type="OrthoDB" id="8113315at2"/>
<evidence type="ECO:0000256" key="1">
    <source>
        <dbReference type="ARBA" id="ARBA00023015"/>
    </source>
</evidence>
<dbReference type="SUPFAM" id="SSF46894">
    <property type="entry name" value="C-terminal effector domain of the bipartite response regulators"/>
    <property type="match status" value="1"/>
</dbReference>
<dbReference type="GO" id="GO:0006355">
    <property type="term" value="P:regulation of DNA-templated transcription"/>
    <property type="evidence" value="ECO:0007669"/>
    <property type="project" value="InterPro"/>
</dbReference>
<evidence type="ECO:0000259" key="4">
    <source>
        <dbReference type="PROSITE" id="PS50043"/>
    </source>
</evidence>
<dbReference type="InterPro" id="IPR036693">
    <property type="entry name" value="TF_LuxR_autoind-bd_dom_sf"/>
</dbReference>
<comment type="caution">
    <text evidence="5">The sequence shown here is derived from an EMBL/GenBank/DDBJ whole genome shotgun (WGS) entry which is preliminary data.</text>
</comment>
<dbReference type="SMART" id="SM00421">
    <property type="entry name" value="HTH_LUXR"/>
    <property type="match status" value="1"/>
</dbReference>
<dbReference type="InterPro" id="IPR036388">
    <property type="entry name" value="WH-like_DNA-bd_sf"/>
</dbReference>
<name>A0A370KN65_9HYPH</name>
<accession>A0A370KN65</accession>
<feature type="domain" description="HTH luxR-type" evidence="4">
    <location>
        <begin position="179"/>
        <end position="244"/>
    </location>
</feature>
<dbReference type="RefSeq" id="WP_114713534.1">
    <property type="nucleotide sequence ID" value="NZ_KZ857259.1"/>
</dbReference>
<keyword evidence="1" id="KW-0805">Transcription regulation</keyword>
<dbReference type="AlphaFoldDB" id="A0A370KN65"/>
<dbReference type="InterPro" id="IPR016032">
    <property type="entry name" value="Sig_transdc_resp-reg_C-effctor"/>
</dbReference>
<dbReference type="PRINTS" id="PR00038">
    <property type="entry name" value="HTHLUXR"/>
</dbReference>
<gene>
    <name evidence="5" type="ORF">B5K06_15100</name>
</gene>
<evidence type="ECO:0000256" key="3">
    <source>
        <dbReference type="ARBA" id="ARBA00023163"/>
    </source>
</evidence>
<evidence type="ECO:0000313" key="6">
    <source>
        <dbReference type="Proteomes" id="UP000254939"/>
    </source>
</evidence>
<dbReference type="Pfam" id="PF00196">
    <property type="entry name" value="GerE"/>
    <property type="match status" value="1"/>
</dbReference>
<dbReference type="InterPro" id="IPR005143">
    <property type="entry name" value="TF_LuxR_autoind-bd_dom"/>
</dbReference>
<dbReference type="Pfam" id="PF03472">
    <property type="entry name" value="Autoind_bind"/>
    <property type="match status" value="1"/>
</dbReference>